<dbReference type="Gene3D" id="3.40.50.10490">
    <property type="entry name" value="Glucose-6-phosphate isomerase like protein, domain 1"/>
    <property type="match status" value="2"/>
</dbReference>
<dbReference type="GO" id="GO:0004476">
    <property type="term" value="F:mannose-6-phosphate isomerase activity"/>
    <property type="evidence" value="ECO:0007669"/>
    <property type="project" value="InterPro"/>
</dbReference>
<evidence type="ECO:0000313" key="4">
    <source>
        <dbReference type="EMBL" id="OGM97456.1"/>
    </source>
</evidence>
<dbReference type="InterPro" id="IPR019490">
    <property type="entry name" value="Glu6P/Mann6P_isomerase_C"/>
</dbReference>
<dbReference type="InterPro" id="IPR001347">
    <property type="entry name" value="SIS_dom"/>
</dbReference>
<sequence>MTYEEGILGVPKQFEYKPEIIGKEKIRPFKKIIVLGMGGSRLATGILNMVKPELDIHIHSDYDLPLFDEEVLTSALIITNSHSGNTTEPISGAKIAIENGLNLVVVSTGGELINIANQNQVPHIVLPHSDLPPRMMVFHDLIALATLIDFDITELTPCQHIDAEALKSGGTQVARQIGLAIPLIYTSESLKELGYIWKIILNETAKMPAFNNCFPEADHNEITGFQGDWAAGFHSIFLQDDIDNRISQRMDLTAKLFQSHGMLVVKIPLVGVSLIEKIISSVIIAHWTALELATTNNTDPLAVVEIEDFKKKLQN</sequence>
<evidence type="ECO:0000256" key="1">
    <source>
        <dbReference type="ARBA" id="ARBA00010523"/>
    </source>
</evidence>
<organism evidence="4 5">
    <name type="scientific">Candidatus Yanofskybacteria bacterium RIFCSPHIGHO2_01_FULL_41_21</name>
    <dbReference type="NCBI Taxonomy" id="1802660"/>
    <lineage>
        <taxon>Bacteria</taxon>
        <taxon>Candidatus Yanofskyibacteriota</taxon>
    </lineage>
</organism>
<dbReference type="SUPFAM" id="SSF53697">
    <property type="entry name" value="SIS domain"/>
    <property type="match status" value="1"/>
</dbReference>
<gene>
    <name evidence="4" type="ORF">A2735_01855</name>
</gene>
<evidence type="ECO:0000313" key="5">
    <source>
        <dbReference type="Proteomes" id="UP000178520"/>
    </source>
</evidence>
<dbReference type="EMBL" id="MGJA01000012">
    <property type="protein sequence ID" value="OGM97456.1"/>
    <property type="molecule type" value="Genomic_DNA"/>
</dbReference>
<dbReference type="GO" id="GO:0097367">
    <property type="term" value="F:carbohydrate derivative binding"/>
    <property type="evidence" value="ECO:0007669"/>
    <property type="project" value="InterPro"/>
</dbReference>
<dbReference type="GO" id="GO:0004347">
    <property type="term" value="F:glucose-6-phosphate isomerase activity"/>
    <property type="evidence" value="ECO:0007669"/>
    <property type="project" value="InterPro"/>
</dbReference>
<evidence type="ECO:0000259" key="3">
    <source>
        <dbReference type="PROSITE" id="PS51464"/>
    </source>
</evidence>
<feature type="domain" description="SIS" evidence="3">
    <location>
        <begin position="21"/>
        <end position="152"/>
    </location>
</feature>
<name>A0A1F8E9B2_9BACT</name>
<comment type="similarity">
    <text evidence="1">Belongs to the PGI/PMI family.</text>
</comment>
<evidence type="ECO:0000256" key="2">
    <source>
        <dbReference type="ARBA" id="ARBA00023235"/>
    </source>
</evidence>
<reference evidence="4 5" key="1">
    <citation type="journal article" date="2016" name="Nat. Commun.">
        <title>Thousands of microbial genomes shed light on interconnected biogeochemical processes in an aquifer system.</title>
        <authorList>
            <person name="Anantharaman K."/>
            <person name="Brown C.T."/>
            <person name="Hug L.A."/>
            <person name="Sharon I."/>
            <person name="Castelle C.J."/>
            <person name="Probst A.J."/>
            <person name="Thomas B.C."/>
            <person name="Singh A."/>
            <person name="Wilkins M.J."/>
            <person name="Karaoz U."/>
            <person name="Brodie E.L."/>
            <person name="Williams K.H."/>
            <person name="Hubbard S.S."/>
            <person name="Banfield J.F."/>
        </authorList>
    </citation>
    <scope>NUCLEOTIDE SEQUENCE [LARGE SCALE GENOMIC DNA]</scope>
</reference>
<accession>A0A1F8E9B2</accession>
<dbReference type="GO" id="GO:1901135">
    <property type="term" value="P:carbohydrate derivative metabolic process"/>
    <property type="evidence" value="ECO:0007669"/>
    <property type="project" value="InterPro"/>
</dbReference>
<keyword evidence="2" id="KW-0413">Isomerase</keyword>
<comment type="caution">
    <text evidence="4">The sequence shown here is derived from an EMBL/GenBank/DDBJ whole genome shotgun (WGS) entry which is preliminary data.</text>
</comment>
<dbReference type="Proteomes" id="UP000178520">
    <property type="component" value="Unassembled WGS sequence"/>
</dbReference>
<dbReference type="InterPro" id="IPR046348">
    <property type="entry name" value="SIS_dom_sf"/>
</dbReference>
<dbReference type="GO" id="GO:0005975">
    <property type="term" value="P:carbohydrate metabolic process"/>
    <property type="evidence" value="ECO:0007669"/>
    <property type="project" value="InterPro"/>
</dbReference>
<dbReference type="STRING" id="1802660.A2735_01855"/>
<dbReference type="Pfam" id="PF10432">
    <property type="entry name" value="bact-PGI_C"/>
    <property type="match status" value="1"/>
</dbReference>
<dbReference type="AlphaFoldDB" id="A0A1F8E9B2"/>
<proteinExistence type="inferred from homology"/>
<dbReference type="PROSITE" id="PS51464">
    <property type="entry name" value="SIS"/>
    <property type="match status" value="1"/>
</dbReference>
<protein>
    <recommendedName>
        <fullName evidence="3">SIS domain-containing protein</fullName>
    </recommendedName>
</protein>